<feature type="chain" id="PRO_5008590513" description="SCP domain-containing protein" evidence="2">
    <location>
        <begin position="21"/>
        <end position="239"/>
    </location>
</feature>
<dbReference type="PANTHER" id="PTHR31157:SF1">
    <property type="entry name" value="SCP DOMAIN-CONTAINING PROTEIN"/>
    <property type="match status" value="1"/>
</dbReference>
<feature type="region of interest" description="Disordered" evidence="1">
    <location>
        <begin position="172"/>
        <end position="239"/>
    </location>
</feature>
<feature type="compositionally biased region" description="Polar residues" evidence="1">
    <location>
        <begin position="202"/>
        <end position="214"/>
    </location>
</feature>
<protein>
    <recommendedName>
        <fullName evidence="3">SCP domain-containing protein</fullName>
    </recommendedName>
</protein>
<dbReference type="Proteomes" id="UP000077726">
    <property type="component" value="Unassembled WGS sequence"/>
</dbReference>
<feature type="domain" description="SCP" evidence="3">
    <location>
        <begin position="34"/>
        <end position="143"/>
    </location>
</feature>
<evidence type="ECO:0000313" key="5">
    <source>
        <dbReference type="Proteomes" id="UP000077726"/>
    </source>
</evidence>
<gene>
    <name evidence="4" type="ORF">A7Q00_07540</name>
</gene>
<sequence>MPARKSAALLYALLAATAQAAPPADLAAVRIRLLNAHNTIRLEKTVRPLASDPILTRHAQAWAESMARKGRLEHSNLNNVRVLNPQDFVGDIAENIAKGYPPDGVTEGWRQSPGHFANMTNPLVDAVGFGYATAEDGTPYYTAVFAYTHKSPLAAIASQGYIFAAPPLSEATGTAAANPAEPATTAAKPPAEPARRPAGRNTSRPATAQQTPQHTDAKKRLTNAGHPTARGHSTAHLQL</sequence>
<dbReference type="SUPFAM" id="SSF55797">
    <property type="entry name" value="PR-1-like"/>
    <property type="match status" value="1"/>
</dbReference>
<proteinExistence type="predicted"/>
<evidence type="ECO:0000256" key="1">
    <source>
        <dbReference type="SAM" id="MobiDB-lite"/>
    </source>
</evidence>
<evidence type="ECO:0000313" key="4">
    <source>
        <dbReference type="EMBL" id="OAM42196.1"/>
    </source>
</evidence>
<dbReference type="OrthoDB" id="8611574at2"/>
<keyword evidence="5" id="KW-1185">Reference proteome</keyword>
<comment type="caution">
    <text evidence="4">The sequence shown here is derived from an EMBL/GenBank/DDBJ whole genome shotgun (WGS) entry which is preliminary data.</text>
</comment>
<dbReference type="Gene3D" id="3.40.33.10">
    <property type="entry name" value="CAP"/>
    <property type="match status" value="1"/>
</dbReference>
<dbReference type="Pfam" id="PF00188">
    <property type="entry name" value="CAP"/>
    <property type="match status" value="1"/>
</dbReference>
<accession>A0A1B6VY31</accession>
<feature type="compositionally biased region" description="Low complexity" evidence="1">
    <location>
        <begin position="172"/>
        <end position="189"/>
    </location>
</feature>
<feature type="signal peptide" evidence="2">
    <location>
        <begin position="1"/>
        <end position="20"/>
    </location>
</feature>
<reference evidence="5" key="1">
    <citation type="submission" date="2016-05" db="EMBL/GenBank/DDBJ databases">
        <title>Draft genome of Corynebacterium afermentans subsp. afermentans LCDC 88199T.</title>
        <authorList>
            <person name="Bernier A.-M."/>
            <person name="Bernard K."/>
        </authorList>
    </citation>
    <scope>NUCLEOTIDE SEQUENCE [LARGE SCALE GENOMIC DNA]</scope>
    <source>
        <strain evidence="5">NML130454</strain>
    </source>
</reference>
<dbReference type="PANTHER" id="PTHR31157">
    <property type="entry name" value="SCP DOMAIN-CONTAINING PROTEIN"/>
    <property type="match status" value="1"/>
</dbReference>
<evidence type="ECO:0000259" key="3">
    <source>
        <dbReference type="Pfam" id="PF00188"/>
    </source>
</evidence>
<name>A0A1B6VY31_9NEIS</name>
<dbReference type="CDD" id="cd05379">
    <property type="entry name" value="CAP_bacterial"/>
    <property type="match status" value="1"/>
</dbReference>
<dbReference type="EMBL" id="LXSQ01000019">
    <property type="protein sequence ID" value="OAM42196.1"/>
    <property type="molecule type" value="Genomic_DNA"/>
</dbReference>
<organism evidence="4 5">
    <name type="scientific">Eikenella halliae</name>
    <dbReference type="NCBI Taxonomy" id="1795832"/>
    <lineage>
        <taxon>Bacteria</taxon>
        <taxon>Pseudomonadati</taxon>
        <taxon>Pseudomonadota</taxon>
        <taxon>Betaproteobacteria</taxon>
        <taxon>Neisseriales</taxon>
        <taxon>Neisseriaceae</taxon>
        <taxon>Eikenella</taxon>
    </lineage>
</organism>
<dbReference type="STRING" id="1795832.A7Q00_07540"/>
<keyword evidence="2" id="KW-0732">Signal</keyword>
<dbReference type="InterPro" id="IPR014044">
    <property type="entry name" value="CAP_dom"/>
</dbReference>
<dbReference type="AlphaFoldDB" id="A0A1B6VY31"/>
<dbReference type="RefSeq" id="WP_064089968.1">
    <property type="nucleotide sequence ID" value="NZ_LXSQ01000019.1"/>
</dbReference>
<dbReference type="InterPro" id="IPR035940">
    <property type="entry name" value="CAP_sf"/>
</dbReference>
<evidence type="ECO:0000256" key="2">
    <source>
        <dbReference type="SAM" id="SignalP"/>
    </source>
</evidence>